<dbReference type="EMBL" id="BART01025283">
    <property type="protein sequence ID" value="GAG99010.1"/>
    <property type="molecule type" value="Genomic_DNA"/>
</dbReference>
<evidence type="ECO:0000313" key="1">
    <source>
        <dbReference type="EMBL" id="GAG99010.1"/>
    </source>
</evidence>
<accession>X1BVF8</accession>
<dbReference type="AlphaFoldDB" id="X1BVF8"/>
<sequence length="106" mass="12956">CQFVFDKRLKINGHPHDREIRILETKTYEGLDFKSNYSLYQVNRDRPRIVVNKDVLTEEEIKFVREDSPKWSVPIIDELFEFWIENQPIFDLWDLREERIENSARV</sequence>
<proteinExistence type="predicted"/>
<organism evidence="1">
    <name type="scientific">marine sediment metagenome</name>
    <dbReference type="NCBI Taxonomy" id="412755"/>
    <lineage>
        <taxon>unclassified sequences</taxon>
        <taxon>metagenomes</taxon>
        <taxon>ecological metagenomes</taxon>
    </lineage>
</organism>
<gene>
    <name evidence="1" type="ORF">S01H4_45424</name>
</gene>
<protein>
    <submittedName>
        <fullName evidence="1">Uncharacterized protein</fullName>
    </submittedName>
</protein>
<name>X1BVF8_9ZZZZ</name>
<reference evidence="1" key="1">
    <citation type="journal article" date="2014" name="Front. Microbiol.">
        <title>High frequency of phylogenetically diverse reductive dehalogenase-homologous genes in deep subseafloor sedimentary metagenomes.</title>
        <authorList>
            <person name="Kawai M."/>
            <person name="Futagami T."/>
            <person name="Toyoda A."/>
            <person name="Takaki Y."/>
            <person name="Nishi S."/>
            <person name="Hori S."/>
            <person name="Arai W."/>
            <person name="Tsubouchi T."/>
            <person name="Morono Y."/>
            <person name="Uchiyama I."/>
            <person name="Ito T."/>
            <person name="Fujiyama A."/>
            <person name="Inagaki F."/>
            <person name="Takami H."/>
        </authorList>
    </citation>
    <scope>NUCLEOTIDE SEQUENCE</scope>
    <source>
        <strain evidence="1">Expedition CK06-06</strain>
    </source>
</reference>
<comment type="caution">
    <text evidence="1">The sequence shown here is derived from an EMBL/GenBank/DDBJ whole genome shotgun (WGS) entry which is preliminary data.</text>
</comment>
<feature type="non-terminal residue" evidence="1">
    <location>
        <position position="1"/>
    </location>
</feature>